<sequence length="311" mass="33846">MSIREFRPGDRVEGFFLLSGAYSKQSANGKPFLSVELGDASGTIEGKVWDYSGPVSPADTGAVVKIRGMVSEFRGAPQVTVEQIRLAVPGDVYNVKTLVPAAPLDEDDARRELLALVGSIADDDYRRVCQKVLEHYGERFFTIPAAKTVHHGFLHGLLMHTLFMARTADYLAGLYAGVIDRSLLLAGTILHDAAKCEEFNTSPLGLVTEYSNRGQLLGHLVMGAQTVAACAGALGIPEEKSTLLQHLLLSHHGQPEFGAAVVPICAESELLSLIDTMDSRMEIYREVLDQTPAGTCSSRIFALEHRVYHHQ</sequence>
<dbReference type="InterPro" id="IPR004365">
    <property type="entry name" value="NA-bd_OB_tRNA"/>
</dbReference>
<dbReference type="Proteomes" id="UP000824208">
    <property type="component" value="Unassembled WGS sequence"/>
</dbReference>
<dbReference type="AlphaFoldDB" id="A0A9D2M8D9"/>
<dbReference type="SUPFAM" id="SSF50249">
    <property type="entry name" value="Nucleic acid-binding proteins"/>
    <property type="match status" value="1"/>
</dbReference>
<dbReference type="SUPFAM" id="SSF109604">
    <property type="entry name" value="HD-domain/PDEase-like"/>
    <property type="match status" value="1"/>
</dbReference>
<comment type="caution">
    <text evidence="4">The sequence shown here is derived from an EMBL/GenBank/DDBJ whole genome shotgun (WGS) entry which is preliminary data.</text>
</comment>
<feature type="domain" description="OB" evidence="2">
    <location>
        <begin position="27"/>
        <end position="86"/>
    </location>
</feature>
<dbReference type="Pfam" id="PF01966">
    <property type="entry name" value="HD"/>
    <property type="match status" value="1"/>
</dbReference>
<keyword evidence="1" id="KW-0378">Hydrolase</keyword>
<evidence type="ECO:0000313" key="4">
    <source>
        <dbReference type="EMBL" id="HJB56080.1"/>
    </source>
</evidence>
<dbReference type="PANTHER" id="PTHR37294:SF1">
    <property type="entry name" value="3'-5' EXORIBONUCLEASE YHAM"/>
    <property type="match status" value="1"/>
</dbReference>
<organism evidence="4 5">
    <name type="scientific">Candidatus Flavonifractor intestinipullorum</name>
    <dbReference type="NCBI Taxonomy" id="2838587"/>
    <lineage>
        <taxon>Bacteria</taxon>
        <taxon>Bacillati</taxon>
        <taxon>Bacillota</taxon>
        <taxon>Clostridia</taxon>
        <taxon>Eubacteriales</taxon>
        <taxon>Oscillospiraceae</taxon>
        <taxon>Flavonifractor</taxon>
    </lineage>
</organism>
<dbReference type="GO" id="GO:0016787">
    <property type="term" value="F:hydrolase activity"/>
    <property type="evidence" value="ECO:0007669"/>
    <property type="project" value="UniProtKB-KW"/>
</dbReference>
<reference evidence="4" key="1">
    <citation type="journal article" date="2021" name="PeerJ">
        <title>Extensive microbial diversity within the chicken gut microbiome revealed by metagenomics and culture.</title>
        <authorList>
            <person name="Gilroy R."/>
            <person name="Ravi A."/>
            <person name="Getino M."/>
            <person name="Pursley I."/>
            <person name="Horton D.L."/>
            <person name="Alikhan N.F."/>
            <person name="Baker D."/>
            <person name="Gharbi K."/>
            <person name="Hall N."/>
            <person name="Watson M."/>
            <person name="Adriaenssens E.M."/>
            <person name="Foster-Nyarko E."/>
            <person name="Jarju S."/>
            <person name="Secka A."/>
            <person name="Antonio M."/>
            <person name="Oren A."/>
            <person name="Chaudhuri R.R."/>
            <person name="La Ragione R."/>
            <person name="Hildebrand F."/>
            <person name="Pallen M.J."/>
        </authorList>
    </citation>
    <scope>NUCLEOTIDE SEQUENCE</scope>
    <source>
        <strain evidence="4">CHK189-11263</strain>
    </source>
</reference>
<feature type="domain" description="HD" evidence="3">
    <location>
        <begin position="159"/>
        <end position="278"/>
    </location>
</feature>
<dbReference type="InterPro" id="IPR012340">
    <property type="entry name" value="NA-bd_OB-fold"/>
</dbReference>
<dbReference type="CDD" id="cd04492">
    <property type="entry name" value="YhaM_OBF_like"/>
    <property type="match status" value="1"/>
</dbReference>
<accession>A0A9D2M8D9</accession>
<evidence type="ECO:0000313" key="5">
    <source>
        <dbReference type="Proteomes" id="UP000824208"/>
    </source>
</evidence>
<evidence type="ECO:0000259" key="3">
    <source>
        <dbReference type="Pfam" id="PF01966"/>
    </source>
</evidence>
<name>A0A9D2M8D9_9FIRM</name>
<dbReference type="Pfam" id="PF01336">
    <property type="entry name" value="tRNA_anti-codon"/>
    <property type="match status" value="1"/>
</dbReference>
<dbReference type="GO" id="GO:0003676">
    <property type="term" value="F:nucleic acid binding"/>
    <property type="evidence" value="ECO:0007669"/>
    <property type="project" value="InterPro"/>
</dbReference>
<protein>
    <submittedName>
        <fullName evidence="4">HD domain-containing protein</fullName>
    </submittedName>
</protein>
<dbReference type="PANTHER" id="PTHR37294">
    <property type="entry name" value="3'-5' EXORIBONUCLEASE YHAM"/>
    <property type="match status" value="1"/>
</dbReference>
<reference evidence="4" key="2">
    <citation type="submission" date="2021-04" db="EMBL/GenBank/DDBJ databases">
        <authorList>
            <person name="Gilroy R."/>
        </authorList>
    </citation>
    <scope>NUCLEOTIDE SEQUENCE</scope>
    <source>
        <strain evidence="4">CHK189-11263</strain>
    </source>
</reference>
<dbReference type="GO" id="GO:0031125">
    <property type="term" value="P:rRNA 3'-end processing"/>
    <property type="evidence" value="ECO:0007669"/>
    <property type="project" value="TreeGrafter"/>
</dbReference>
<evidence type="ECO:0000259" key="2">
    <source>
        <dbReference type="Pfam" id="PF01336"/>
    </source>
</evidence>
<dbReference type="Gene3D" id="1.10.3210.10">
    <property type="entry name" value="Hypothetical protein af1432"/>
    <property type="match status" value="1"/>
</dbReference>
<dbReference type="InterPro" id="IPR050798">
    <property type="entry name" value="YhaM_exoribonuc/phosphodiest"/>
</dbReference>
<gene>
    <name evidence="4" type="ORF">H9714_00850</name>
</gene>
<dbReference type="InterPro" id="IPR006674">
    <property type="entry name" value="HD_domain"/>
</dbReference>
<dbReference type="EMBL" id="DWYC01000007">
    <property type="protein sequence ID" value="HJB56080.1"/>
    <property type="molecule type" value="Genomic_DNA"/>
</dbReference>
<proteinExistence type="predicted"/>
<evidence type="ECO:0000256" key="1">
    <source>
        <dbReference type="ARBA" id="ARBA00022801"/>
    </source>
</evidence>